<dbReference type="AlphaFoldDB" id="A0A8W7NZT0"/>
<dbReference type="Pfam" id="PF13855">
    <property type="entry name" value="LRR_8"/>
    <property type="match status" value="1"/>
</dbReference>
<dbReference type="InterPro" id="IPR001611">
    <property type="entry name" value="Leu-rich_rpt"/>
</dbReference>
<sequence>MLGHYIVLGYLAYLACPVRTAPESQVAFKCGSKTGPVCTIQYMKFEDYTQAIRITDSDTKKSLNIKAGSIKALTMSHCKSLGSFEKITIGPTGLGELCVSKTFRQVSAENNNIRMLHTTGANGNEDFLLEVLKLNDNKLGSVESMRVFVALKELYLERNVLTTLDMTVFGRMKNLEKLFLGNNRLITTTEGAVELPKLSFFGLANNTLTRLNVRQWDMPSLATLELASNNLTNVDGFDVLTALDKVTLAANSWECLELESMLEALQENAVTIVDADRGCDGIRNTSICCTVDTNPSEQTLLEEMKNYTLLEERYKEATKKFEEQFELQMLLFNKALDEVKKAMSEKEGTMAGNSRGNSRKQQTVCKNVGKGEDQSPPEKPKVDDDDGTESASTTDAPGEERSTDLGSGATENSKEAAQEEQLCESSDEQCICPKKELDTIKEELKALLTRLERSNGIVTAALANQPHLHRMALLTRHEFRTAVKRGEHKLMEVHTKLAMLRDYIDNKLNSV</sequence>
<reference evidence="4" key="1">
    <citation type="submission" date="2022-08" db="UniProtKB">
        <authorList>
            <consortium name="EnsemblMetazoa"/>
        </authorList>
    </citation>
    <scope>IDENTIFICATION</scope>
    <source>
        <strain evidence="4">EBRO</strain>
    </source>
</reference>
<accession>A0A8W7NZT0</accession>
<proteinExistence type="predicted"/>
<dbReference type="PANTHER" id="PTHR24373">
    <property type="entry name" value="SLIT RELATED LEUCINE-RICH REPEAT NEURONAL PROTEIN"/>
    <property type="match status" value="1"/>
</dbReference>
<dbReference type="PANTHER" id="PTHR24373:SF275">
    <property type="entry name" value="TIR DOMAIN-CONTAINING PROTEIN"/>
    <property type="match status" value="1"/>
</dbReference>
<protein>
    <recommendedName>
        <fullName evidence="5">Leucine rich immune protein (Short)</fullName>
    </recommendedName>
</protein>
<feature type="signal peptide" evidence="3">
    <location>
        <begin position="1"/>
        <end position="20"/>
    </location>
</feature>
<evidence type="ECO:0000256" key="1">
    <source>
        <dbReference type="ARBA" id="ARBA00022729"/>
    </source>
</evidence>
<dbReference type="Gene3D" id="3.80.10.10">
    <property type="entry name" value="Ribonuclease Inhibitor"/>
    <property type="match status" value="1"/>
</dbReference>
<feature type="region of interest" description="Disordered" evidence="2">
    <location>
        <begin position="345"/>
        <end position="427"/>
    </location>
</feature>
<dbReference type="SUPFAM" id="SSF52058">
    <property type="entry name" value="L domain-like"/>
    <property type="match status" value="1"/>
</dbReference>
<feature type="compositionally biased region" description="Basic and acidic residues" evidence="2">
    <location>
        <begin position="369"/>
        <end position="382"/>
    </location>
</feature>
<organism evidence="4">
    <name type="scientific">Anopheles atroparvus</name>
    <name type="common">European mosquito</name>
    <dbReference type="NCBI Taxonomy" id="41427"/>
    <lineage>
        <taxon>Eukaryota</taxon>
        <taxon>Metazoa</taxon>
        <taxon>Ecdysozoa</taxon>
        <taxon>Arthropoda</taxon>
        <taxon>Hexapoda</taxon>
        <taxon>Insecta</taxon>
        <taxon>Pterygota</taxon>
        <taxon>Neoptera</taxon>
        <taxon>Endopterygota</taxon>
        <taxon>Diptera</taxon>
        <taxon>Nematocera</taxon>
        <taxon>Culicoidea</taxon>
        <taxon>Culicidae</taxon>
        <taxon>Anophelinae</taxon>
        <taxon>Anopheles</taxon>
    </lineage>
</organism>
<dbReference type="EnsemblMetazoa" id="AATE021931-RA">
    <property type="protein sequence ID" value="AATE021931-PA.1"/>
    <property type="gene ID" value="AATE021931"/>
</dbReference>
<dbReference type="InterPro" id="IPR032675">
    <property type="entry name" value="LRR_dom_sf"/>
</dbReference>
<feature type="chain" id="PRO_5036487988" description="Leucine rich immune protein (Short)" evidence="3">
    <location>
        <begin position="21"/>
        <end position="511"/>
    </location>
</feature>
<feature type="compositionally biased region" description="Polar residues" evidence="2">
    <location>
        <begin position="351"/>
        <end position="365"/>
    </location>
</feature>
<name>A0A8W7NZT0_ANOAO</name>
<keyword evidence="1 3" id="KW-0732">Signal</keyword>
<evidence type="ECO:0000256" key="2">
    <source>
        <dbReference type="SAM" id="MobiDB-lite"/>
    </source>
</evidence>
<dbReference type="PROSITE" id="PS51450">
    <property type="entry name" value="LRR"/>
    <property type="match status" value="1"/>
</dbReference>
<evidence type="ECO:0000256" key="3">
    <source>
        <dbReference type="SAM" id="SignalP"/>
    </source>
</evidence>
<evidence type="ECO:0008006" key="5">
    <source>
        <dbReference type="Google" id="ProtNLM"/>
    </source>
</evidence>
<dbReference type="InterPro" id="IPR050328">
    <property type="entry name" value="Dev_Immune_Receptor"/>
</dbReference>
<evidence type="ECO:0000313" key="4">
    <source>
        <dbReference type="EnsemblMetazoa" id="AATE021931-PA.1"/>
    </source>
</evidence>